<evidence type="ECO:0000256" key="3">
    <source>
        <dbReference type="ARBA" id="ARBA00023163"/>
    </source>
</evidence>
<dbReference type="PRINTS" id="PR00455">
    <property type="entry name" value="HTHTETR"/>
</dbReference>
<keyword evidence="3" id="KW-0804">Transcription</keyword>
<dbReference type="InterPro" id="IPR001647">
    <property type="entry name" value="HTH_TetR"/>
</dbReference>
<evidence type="ECO:0000256" key="2">
    <source>
        <dbReference type="ARBA" id="ARBA00023125"/>
    </source>
</evidence>
<dbReference type="Gene3D" id="1.10.357.10">
    <property type="entry name" value="Tetracycline Repressor, domain 2"/>
    <property type="match status" value="1"/>
</dbReference>
<evidence type="ECO:0000313" key="7">
    <source>
        <dbReference type="Proteomes" id="UP000305546"/>
    </source>
</evidence>
<dbReference type="InterPro" id="IPR009057">
    <property type="entry name" value="Homeodomain-like_sf"/>
</dbReference>
<dbReference type="PROSITE" id="PS50977">
    <property type="entry name" value="HTH_TETR_2"/>
    <property type="match status" value="1"/>
</dbReference>
<dbReference type="SUPFAM" id="SSF46689">
    <property type="entry name" value="Homeodomain-like"/>
    <property type="match status" value="1"/>
</dbReference>
<reference evidence="6 7" key="1">
    <citation type="submission" date="2019-06" db="EMBL/GenBank/DDBJ databases">
        <title>Amycolatopsis alkalitolerans sp. nov., isolated from Gastrodia elata Blume.</title>
        <authorList>
            <person name="Narsing Rao M.P."/>
            <person name="Li W.J."/>
        </authorList>
    </citation>
    <scope>NUCLEOTIDE SEQUENCE [LARGE SCALE GENOMIC DNA]</scope>
    <source>
        <strain evidence="6 7">SYSUP0005</strain>
    </source>
</reference>
<proteinExistence type="predicted"/>
<dbReference type="InterPro" id="IPR049445">
    <property type="entry name" value="TetR_SbtR-like_C"/>
</dbReference>
<feature type="domain" description="HTH tetR-type" evidence="5">
    <location>
        <begin position="14"/>
        <end position="74"/>
    </location>
</feature>
<keyword evidence="1" id="KW-0805">Transcription regulation</keyword>
<dbReference type="GO" id="GO:0000976">
    <property type="term" value="F:transcription cis-regulatory region binding"/>
    <property type="evidence" value="ECO:0007669"/>
    <property type="project" value="TreeGrafter"/>
</dbReference>
<feature type="DNA-binding region" description="H-T-H motif" evidence="4">
    <location>
        <begin position="37"/>
        <end position="56"/>
    </location>
</feature>
<evidence type="ECO:0000259" key="5">
    <source>
        <dbReference type="PROSITE" id="PS50977"/>
    </source>
</evidence>
<evidence type="ECO:0000313" key="6">
    <source>
        <dbReference type="EMBL" id="TNC21549.1"/>
    </source>
</evidence>
<dbReference type="Pfam" id="PF00440">
    <property type="entry name" value="TetR_N"/>
    <property type="match status" value="1"/>
</dbReference>
<dbReference type="OrthoDB" id="4709704at2"/>
<sequence length="192" mass="20826">MPKLWNETIQAHRSQVRDAILDTTAALVFERGLRSVTMAQIAEGAGIGRATLYKYFSDVDAILHAWHHRQIADHLAQLGVVREQVGEPGARLEAVLAAYARIVHKTRHGHESDIGRFLHRDEHLAEPQRQLHELITGLVADAAQAGELRGDIPPGELAAYCLHALDAAGALPSQAAVGRLVTVILSGLRPAS</sequence>
<organism evidence="6 7">
    <name type="scientific">Amycolatopsis alkalitolerans</name>
    <dbReference type="NCBI Taxonomy" id="2547244"/>
    <lineage>
        <taxon>Bacteria</taxon>
        <taxon>Bacillati</taxon>
        <taxon>Actinomycetota</taxon>
        <taxon>Actinomycetes</taxon>
        <taxon>Pseudonocardiales</taxon>
        <taxon>Pseudonocardiaceae</taxon>
        <taxon>Amycolatopsis</taxon>
    </lineage>
</organism>
<dbReference type="PANTHER" id="PTHR30055">
    <property type="entry name" value="HTH-TYPE TRANSCRIPTIONAL REGULATOR RUTR"/>
    <property type="match status" value="1"/>
</dbReference>
<dbReference type="GO" id="GO:0003700">
    <property type="term" value="F:DNA-binding transcription factor activity"/>
    <property type="evidence" value="ECO:0007669"/>
    <property type="project" value="TreeGrafter"/>
</dbReference>
<dbReference type="PANTHER" id="PTHR30055:SF234">
    <property type="entry name" value="HTH-TYPE TRANSCRIPTIONAL REGULATOR BETI"/>
    <property type="match status" value="1"/>
</dbReference>
<dbReference type="SUPFAM" id="SSF48498">
    <property type="entry name" value="Tetracyclin repressor-like, C-terminal domain"/>
    <property type="match status" value="1"/>
</dbReference>
<dbReference type="AlphaFoldDB" id="A0A5C4LRU6"/>
<dbReference type="Pfam" id="PF21597">
    <property type="entry name" value="TetR_C_43"/>
    <property type="match status" value="1"/>
</dbReference>
<protein>
    <submittedName>
        <fullName evidence="6">TetR/AcrR family transcriptional regulator</fullName>
    </submittedName>
</protein>
<dbReference type="Proteomes" id="UP000305546">
    <property type="component" value="Unassembled WGS sequence"/>
</dbReference>
<evidence type="ECO:0000256" key="1">
    <source>
        <dbReference type="ARBA" id="ARBA00023015"/>
    </source>
</evidence>
<dbReference type="InterPro" id="IPR036271">
    <property type="entry name" value="Tet_transcr_reg_TetR-rel_C_sf"/>
</dbReference>
<gene>
    <name evidence="6" type="ORF">FG385_27950</name>
</gene>
<accession>A0A5C4LRU6</accession>
<dbReference type="EMBL" id="VDFW01000033">
    <property type="protein sequence ID" value="TNC21549.1"/>
    <property type="molecule type" value="Genomic_DNA"/>
</dbReference>
<name>A0A5C4LRU6_9PSEU</name>
<dbReference type="InterPro" id="IPR050109">
    <property type="entry name" value="HTH-type_TetR-like_transc_reg"/>
</dbReference>
<comment type="caution">
    <text evidence="6">The sequence shown here is derived from an EMBL/GenBank/DDBJ whole genome shotgun (WGS) entry which is preliminary data.</text>
</comment>
<dbReference type="RefSeq" id="WP_139099785.1">
    <property type="nucleotide sequence ID" value="NZ_VDFW01000033.1"/>
</dbReference>
<keyword evidence="7" id="KW-1185">Reference proteome</keyword>
<keyword evidence="2 4" id="KW-0238">DNA-binding</keyword>
<evidence type="ECO:0000256" key="4">
    <source>
        <dbReference type="PROSITE-ProRule" id="PRU00335"/>
    </source>
</evidence>